<evidence type="ECO:0000313" key="3">
    <source>
        <dbReference type="Proteomes" id="UP000078348"/>
    </source>
</evidence>
<keyword evidence="1" id="KW-0812">Transmembrane</keyword>
<dbReference type="AlphaFoldDB" id="A0A196SFP3"/>
<proteinExistence type="predicted"/>
<keyword evidence="3" id="KW-1185">Reference proteome</keyword>
<evidence type="ECO:0000313" key="2">
    <source>
        <dbReference type="EMBL" id="OAO15136.1"/>
    </source>
</evidence>
<name>A0A196SFP3_BLAHN</name>
<dbReference type="EMBL" id="LXWW01000168">
    <property type="protein sequence ID" value="OAO15136.1"/>
    <property type="molecule type" value="Genomic_DNA"/>
</dbReference>
<gene>
    <name evidence="2" type="ORF">AV274_3122</name>
</gene>
<organism evidence="2 3">
    <name type="scientific">Blastocystis sp. subtype 1 (strain ATCC 50177 / NandII)</name>
    <dbReference type="NCBI Taxonomy" id="478820"/>
    <lineage>
        <taxon>Eukaryota</taxon>
        <taxon>Sar</taxon>
        <taxon>Stramenopiles</taxon>
        <taxon>Bigyra</taxon>
        <taxon>Opalozoa</taxon>
        <taxon>Opalinata</taxon>
        <taxon>Blastocystidae</taxon>
        <taxon>Blastocystis</taxon>
    </lineage>
</organism>
<comment type="caution">
    <text evidence="2">The sequence shown here is derived from an EMBL/GenBank/DDBJ whole genome shotgun (WGS) entry which is preliminary data.</text>
</comment>
<feature type="transmembrane region" description="Helical" evidence="1">
    <location>
        <begin position="20"/>
        <end position="39"/>
    </location>
</feature>
<keyword evidence="1" id="KW-1133">Transmembrane helix</keyword>
<accession>A0A196SFP3</accession>
<protein>
    <recommendedName>
        <fullName evidence="4">Transmembrane protein</fullName>
    </recommendedName>
</protein>
<feature type="transmembrane region" description="Helical" evidence="1">
    <location>
        <begin position="45"/>
        <end position="74"/>
    </location>
</feature>
<evidence type="ECO:0000256" key="1">
    <source>
        <dbReference type="SAM" id="Phobius"/>
    </source>
</evidence>
<dbReference type="Proteomes" id="UP000078348">
    <property type="component" value="Unassembled WGS sequence"/>
</dbReference>
<keyword evidence="1" id="KW-0472">Membrane</keyword>
<sequence>MSLNTFFHIPIVKDDTMRLVCVIINIFLAGVGTIIAGALEETNLPVIICGVVQLVCGSFGVGFLWSWVWAYFIFTKKQVFN</sequence>
<evidence type="ECO:0008006" key="4">
    <source>
        <dbReference type="Google" id="ProtNLM"/>
    </source>
</evidence>
<dbReference type="OrthoDB" id="361532at2759"/>
<reference evidence="2 3" key="1">
    <citation type="submission" date="2016-05" db="EMBL/GenBank/DDBJ databases">
        <title>Nuclear genome of Blastocystis sp. subtype 1 NandII.</title>
        <authorList>
            <person name="Gentekaki E."/>
            <person name="Curtis B."/>
            <person name="Stairs C."/>
            <person name="Eme L."/>
            <person name="Herman E."/>
            <person name="Klimes V."/>
            <person name="Arias M.C."/>
            <person name="Elias M."/>
            <person name="Hilliou F."/>
            <person name="Klute M."/>
            <person name="Malik S.-B."/>
            <person name="Pightling A."/>
            <person name="Rachubinski R."/>
            <person name="Salas D."/>
            <person name="Schlacht A."/>
            <person name="Suga H."/>
            <person name="Archibald J."/>
            <person name="Ball S.G."/>
            <person name="Clark G."/>
            <person name="Dacks J."/>
            <person name="Van Der Giezen M."/>
            <person name="Tsaousis A."/>
            <person name="Roger A."/>
        </authorList>
    </citation>
    <scope>NUCLEOTIDE SEQUENCE [LARGE SCALE GENOMIC DNA]</scope>
    <source>
        <strain evidence="3">ATCC 50177 / NandII</strain>
    </source>
</reference>